<accession>A0A330HE81</accession>
<organism evidence="2 3">
    <name type="scientific">Mesorhizobium hawassense</name>
    <dbReference type="NCBI Taxonomy" id="1209954"/>
    <lineage>
        <taxon>Bacteria</taxon>
        <taxon>Pseudomonadati</taxon>
        <taxon>Pseudomonadota</taxon>
        <taxon>Alphaproteobacteria</taxon>
        <taxon>Hyphomicrobiales</taxon>
        <taxon>Phyllobacteriaceae</taxon>
        <taxon>Mesorhizobium</taxon>
    </lineage>
</organism>
<reference evidence="2 3" key="1">
    <citation type="submission" date="2018-07" db="EMBL/GenBank/DDBJ databases">
        <title>Diversity of Mesorhizobium strains in Brazil.</title>
        <authorList>
            <person name="Helene L.C.F."/>
            <person name="Dall'Agnol R."/>
            <person name="Delamuta J.R.M."/>
            <person name="Hungria M."/>
        </authorList>
    </citation>
    <scope>NUCLEOTIDE SEQUENCE [LARGE SCALE GENOMIC DNA]</scope>
    <source>
        <strain evidence="2 3">AC99b</strain>
    </source>
</reference>
<dbReference type="AlphaFoldDB" id="A0A330HE81"/>
<keyword evidence="1" id="KW-0472">Membrane</keyword>
<protein>
    <submittedName>
        <fullName evidence="2">Uncharacterized protein</fullName>
    </submittedName>
</protein>
<keyword evidence="1" id="KW-1133">Transmembrane helix</keyword>
<gene>
    <name evidence="2" type="ORF">DPM33_28045</name>
</gene>
<name>A0A330HE81_9HYPH</name>
<evidence type="ECO:0000256" key="1">
    <source>
        <dbReference type="SAM" id="Phobius"/>
    </source>
</evidence>
<dbReference type="Proteomes" id="UP000251558">
    <property type="component" value="Unassembled WGS sequence"/>
</dbReference>
<proteinExistence type="predicted"/>
<dbReference type="EMBL" id="QMBP01000017">
    <property type="protein sequence ID" value="RAZ86665.1"/>
    <property type="molecule type" value="Genomic_DNA"/>
</dbReference>
<comment type="caution">
    <text evidence="2">The sequence shown here is derived from an EMBL/GenBank/DDBJ whole genome shotgun (WGS) entry which is preliminary data.</text>
</comment>
<sequence>MRQKKAAEPQRDMRSFVDRLARQGAVKLSRKLTVDGLKIVGDKGTDKIVEALGLIRDFDPVRYRRLLRDVGQILVTVLPASVAQWAEASKACELDERYLIDDARTAEHVASTIVHEATHARLMRCGIGYEEEIRDRVERVCLRREIAFAARLPIGADAAQRAEANLEAMPDFSDKAMRERHLDGLRDALLYLNMPVWLVSLMVSYRRWQHRRRVARRATG</sequence>
<feature type="transmembrane region" description="Helical" evidence="1">
    <location>
        <begin position="188"/>
        <end position="208"/>
    </location>
</feature>
<dbReference type="OrthoDB" id="8077621at2"/>
<keyword evidence="3" id="KW-1185">Reference proteome</keyword>
<keyword evidence="1" id="KW-0812">Transmembrane</keyword>
<evidence type="ECO:0000313" key="2">
    <source>
        <dbReference type="EMBL" id="RAZ86665.1"/>
    </source>
</evidence>
<evidence type="ECO:0000313" key="3">
    <source>
        <dbReference type="Proteomes" id="UP000251558"/>
    </source>
</evidence>
<dbReference type="RefSeq" id="WP_112100642.1">
    <property type="nucleotide sequence ID" value="NZ_QMBP01000017.1"/>
</dbReference>